<gene>
    <name evidence="2" type="ORF">QQS35_19775</name>
</gene>
<reference evidence="2 3" key="1">
    <citation type="submission" date="2023-06" db="EMBL/GenBank/DDBJ databases">
        <title>Aquibacillus rhizosphaerae LR5S19.</title>
        <authorList>
            <person name="Sun J.-Q."/>
        </authorList>
    </citation>
    <scope>NUCLEOTIDE SEQUENCE [LARGE SCALE GENOMIC DNA]</scope>
    <source>
        <strain evidence="2 3">LR5S19</strain>
    </source>
</reference>
<accession>A0ABT7LDQ3</accession>
<name>A0ABT7LDQ3_9BACI</name>
<organism evidence="2 3">
    <name type="scientific">Aquibacillus rhizosphaerae</name>
    <dbReference type="NCBI Taxonomy" id="3051431"/>
    <lineage>
        <taxon>Bacteria</taxon>
        <taxon>Bacillati</taxon>
        <taxon>Bacillota</taxon>
        <taxon>Bacilli</taxon>
        <taxon>Bacillales</taxon>
        <taxon>Bacillaceae</taxon>
        <taxon>Aquibacillus</taxon>
    </lineage>
</organism>
<protein>
    <submittedName>
        <fullName evidence="2">Sugar phosphate isomerase/epimerase family protein</fullName>
    </submittedName>
</protein>
<sequence>MKLYLSSTLCWAYPVNDVIKIAKLFNFDGVEVWAEHVWKYQTSIESILDATQSNDIELSLHAASWDLNLCALNEGIQKQSINEIENSLILAQKLGATNVTIHPGKRTLHNYWLEEHEQVLKSNLAYLARKACDFGVILSIEQMKHIKKEFITRPDKINHLIKALPDTVMTTFNIAHVPLDEHPEIYYEQIKRINKVHLSDATQTQYHVPLGTGLIQLEPILTLLNNTNLPVVIEGFENDRLLTHLQSNLKYLHQNKLFRKRSVESLGN</sequence>
<comment type="caution">
    <text evidence="2">The sequence shown here is derived from an EMBL/GenBank/DDBJ whole genome shotgun (WGS) entry which is preliminary data.</text>
</comment>
<keyword evidence="2" id="KW-0413">Isomerase</keyword>
<dbReference type="EMBL" id="JASTZU010000062">
    <property type="protein sequence ID" value="MDL4842676.1"/>
    <property type="molecule type" value="Genomic_DNA"/>
</dbReference>
<keyword evidence="3" id="KW-1185">Reference proteome</keyword>
<dbReference type="InterPro" id="IPR013022">
    <property type="entry name" value="Xyl_isomerase-like_TIM-brl"/>
</dbReference>
<evidence type="ECO:0000259" key="1">
    <source>
        <dbReference type="Pfam" id="PF01261"/>
    </source>
</evidence>
<dbReference type="Proteomes" id="UP001235343">
    <property type="component" value="Unassembled WGS sequence"/>
</dbReference>
<dbReference type="InterPro" id="IPR050312">
    <property type="entry name" value="IolE/XylAMocC-like"/>
</dbReference>
<feature type="domain" description="Xylose isomerase-like TIM barrel" evidence="1">
    <location>
        <begin position="21"/>
        <end position="239"/>
    </location>
</feature>
<dbReference type="PANTHER" id="PTHR12110:SF21">
    <property type="entry name" value="XYLOSE ISOMERASE-LIKE TIM BARREL DOMAIN-CONTAINING PROTEIN"/>
    <property type="match status" value="1"/>
</dbReference>
<dbReference type="Pfam" id="PF01261">
    <property type="entry name" value="AP_endonuc_2"/>
    <property type="match status" value="1"/>
</dbReference>
<dbReference type="RefSeq" id="WP_285933966.1">
    <property type="nucleotide sequence ID" value="NZ_JASTZU010000062.1"/>
</dbReference>
<dbReference type="InterPro" id="IPR036237">
    <property type="entry name" value="Xyl_isomerase-like_sf"/>
</dbReference>
<dbReference type="GO" id="GO:0016853">
    <property type="term" value="F:isomerase activity"/>
    <property type="evidence" value="ECO:0007669"/>
    <property type="project" value="UniProtKB-KW"/>
</dbReference>
<evidence type="ECO:0000313" key="3">
    <source>
        <dbReference type="Proteomes" id="UP001235343"/>
    </source>
</evidence>
<evidence type="ECO:0000313" key="2">
    <source>
        <dbReference type="EMBL" id="MDL4842676.1"/>
    </source>
</evidence>
<dbReference type="Gene3D" id="3.20.20.150">
    <property type="entry name" value="Divalent-metal-dependent TIM barrel enzymes"/>
    <property type="match status" value="1"/>
</dbReference>
<dbReference type="PANTHER" id="PTHR12110">
    <property type="entry name" value="HYDROXYPYRUVATE ISOMERASE"/>
    <property type="match status" value="1"/>
</dbReference>
<proteinExistence type="predicted"/>
<dbReference type="SUPFAM" id="SSF51658">
    <property type="entry name" value="Xylose isomerase-like"/>
    <property type="match status" value="1"/>
</dbReference>